<dbReference type="GeneID" id="36134820"/>
<dbReference type="HOGENOM" id="CLU_012862_3_3_7"/>
<comment type="catalytic activity">
    <reaction evidence="10">
        <text>2'-deoxyribonucleotide-(2'-deoxyribose 5'-phosphate)-2'-deoxyribonucleotide-DNA = a 3'-end 2'-deoxyribonucleotide-(2,3-dehydro-2,3-deoxyribose 5'-phosphate)-DNA + a 5'-end 5'-phospho-2'-deoxyribonucleoside-DNA + H(+)</text>
        <dbReference type="Rhea" id="RHEA:66592"/>
        <dbReference type="Rhea" id="RHEA-COMP:13180"/>
        <dbReference type="Rhea" id="RHEA-COMP:16897"/>
        <dbReference type="Rhea" id="RHEA-COMP:17067"/>
        <dbReference type="ChEBI" id="CHEBI:15378"/>
        <dbReference type="ChEBI" id="CHEBI:136412"/>
        <dbReference type="ChEBI" id="CHEBI:157695"/>
        <dbReference type="ChEBI" id="CHEBI:167181"/>
        <dbReference type="EC" id="4.2.99.18"/>
    </reaction>
</comment>
<evidence type="ECO:0000256" key="6">
    <source>
        <dbReference type="ARBA" id="ARBA00023004"/>
    </source>
</evidence>
<organism evidence="12 13">
    <name type="scientific">Helicobacter felis (strain ATCC 49179 / CCUG 28539 / NCTC 12436 / CS1)</name>
    <dbReference type="NCBI Taxonomy" id="936155"/>
    <lineage>
        <taxon>Bacteria</taxon>
        <taxon>Pseudomonadati</taxon>
        <taxon>Campylobacterota</taxon>
        <taxon>Epsilonproteobacteria</taxon>
        <taxon>Campylobacterales</taxon>
        <taxon>Helicobacteraceae</taxon>
        <taxon>Helicobacter</taxon>
    </lineage>
</organism>
<keyword evidence="2 10" id="KW-0004">4Fe-4S</keyword>
<dbReference type="InterPro" id="IPR005759">
    <property type="entry name" value="Nth"/>
</dbReference>
<dbReference type="EMBL" id="FQ670179">
    <property type="protein sequence ID" value="CBY82196.1"/>
    <property type="molecule type" value="Genomic_DNA"/>
</dbReference>
<dbReference type="PIRSF" id="PIRSF001435">
    <property type="entry name" value="Nth"/>
    <property type="match status" value="1"/>
</dbReference>
<dbReference type="AlphaFoldDB" id="E7ACG7"/>
<keyword evidence="8 10" id="KW-0234">DNA repair</keyword>
<evidence type="ECO:0000313" key="13">
    <source>
        <dbReference type="Proteomes" id="UP000007934"/>
    </source>
</evidence>
<comment type="similarity">
    <text evidence="1 10">Belongs to the Nth/MutY family.</text>
</comment>
<feature type="domain" description="HhH-GPD" evidence="11">
    <location>
        <begin position="37"/>
        <end position="183"/>
    </location>
</feature>
<sequence>MKTKAQHIKARLVEHFGNPSTELHYDNTYQLLVAVILSAQCTDARVNATTPALFALYPNVDSLARADLTTLKECIKSISYPNNKAKHLIKMAQEVCSRFKGVIPSTQAELKSLPGVGQKSANVVLSVCFGQNYLAVDTHVFRVAHRLGLSQAKTPLQTEKDLSALFESDLAQLHHALILFGRYTCKALKPLCENCFLGDLCTHKTKSSIIISKT</sequence>
<evidence type="ECO:0000256" key="10">
    <source>
        <dbReference type="HAMAP-Rule" id="MF_00942"/>
    </source>
</evidence>
<feature type="binding site" evidence="10">
    <location>
        <position position="201"/>
    </location>
    <ligand>
        <name>[4Fe-4S] cluster</name>
        <dbReference type="ChEBI" id="CHEBI:49883"/>
    </ligand>
</feature>
<dbReference type="PANTHER" id="PTHR10359:SF18">
    <property type="entry name" value="ENDONUCLEASE III"/>
    <property type="match status" value="1"/>
</dbReference>
<accession>E7ACG7</accession>
<dbReference type="GO" id="GO:0051539">
    <property type="term" value="F:4 iron, 4 sulfur cluster binding"/>
    <property type="evidence" value="ECO:0007669"/>
    <property type="project" value="UniProtKB-UniRule"/>
</dbReference>
<evidence type="ECO:0000256" key="7">
    <source>
        <dbReference type="ARBA" id="ARBA00023014"/>
    </source>
</evidence>
<reference evidence="12 13" key="1">
    <citation type="journal article" date="2011" name="Genome Biol. Evol.">
        <title>Comparative whole genome sequence analysis of the carcinogenic bacterial model pathogen Helicobacter felis.</title>
        <authorList>
            <person name="Arnold I.C."/>
            <person name="Zigova Z."/>
            <person name="Holden M."/>
            <person name="Lawley T.D."/>
            <person name="Rad R."/>
            <person name="Dougan G."/>
            <person name="Falkow S."/>
            <person name="Bentley S.D."/>
            <person name="Muller A."/>
        </authorList>
    </citation>
    <scope>NUCLEOTIDE SEQUENCE [LARGE SCALE GENOMIC DNA]</scope>
    <source>
        <strain evidence="13">ATCC 49179 / CCUG 28539 / NCTC 12436 / CS1</strain>
    </source>
</reference>
<keyword evidence="10" id="KW-0238">DNA-binding</keyword>
<dbReference type="PROSITE" id="PS00764">
    <property type="entry name" value="ENDONUCLEASE_III_1"/>
    <property type="match status" value="1"/>
</dbReference>
<dbReference type="PANTHER" id="PTHR10359">
    <property type="entry name" value="A/G-SPECIFIC ADENINE GLYCOSYLASE/ENDONUCLEASE III"/>
    <property type="match status" value="1"/>
</dbReference>
<dbReference type="GO" id="GO:0046872">
    <property type="term" value="F:metal ion binding"/>
    <property type="evidence" value="ECO:0007669"/>
    <property type="project" value="UniProtKB-KW"/>
</dbReference>
<dbReference type="InterPro" id="IPR011257">
    <property type="entry name" value="DNA_glycosylase"/>
</dbReference>
<dbReference type="Pfam" id="PF10576">
    <property type="entry name" value="EndIII_4Fe-2S"/>
    <property type="match status" value="1"/>
</dbReference>
<feature type="binding site" evidence="10">
    <location>
        <position position="192"/>
    </location>
    <ligand>
        <name>[4Fe-4S] cluster</name>
        <dbReference type="ChEBI" id="CHEBI:49883"/>
    </ligand>
</feature>
<dbReference type="EC" id="4.2.99.18" evidence="10"/>
<keyword evidence="7 10" id="KW-0411">Iron-sulfur</keyword>
<keyword evidence="9 10" id="KW-0326">Glycosidase</keyword>
<dbReference type="Pfam" id="PF00633">
    <property type="entry name" value="HHH"/>
    <property type="match status" value="1"/>
</dbReference>
<dbReference type="GO" id="GO:0006285">
    <property type="term" value="P:base-excision repair, AP site formation"/>
    <property type="evidence" value="ECO:0007669"/>
    <property type="project" value="TreeGrafter"/>
</dbReference>
<comment type="function">
    <text evidence="10">DNA repair enzyme that has both DNA N-glycosylase activity and AP-lyase activity. The DNA N-glycosylase activity releases various damaged pyrimidines from DNA by cleaving the N-glycosidic bond, leaving an AP (apurinic/apyrimidinic) site. The AP-lyase activity cleaves the phosphodiester bond 3' to the AP site by a beta-elimination, leaving a 3'-terminal unsaturated sugar and a product with a terminal 5'-phosphate.</text>
</comment>
<evidence type="ECO:0000256" key="5">
    <source>
        <dbReference type="ARBA" id="ARBA00022801"/>
    </source>
</evidence>
<dbReference type="InterPro" id="IPR003265">
    <property type="entry name" value="HhH-GPD_domain"/>
</dbReference>
<dbReference type="STRING" id="936155.HFELIS_01120"/>
<dbReference type="SMART" id="SM00478">
    <property type="entry name" value="ENDO3c"/>
    <property type="match status" value="1"/>
</dbReference>
<keyword evidence="10 12" id="KW-0456">Lyase</keyword>
<dbReference type="InterPro" id="IPR004035">
    <property type="entry name" value="Endouclease-III_FeS-bd_BS"/>
</dbReference>
<evidence type="ECO:0000256" key="2">
    <source>
        <dbReference type="ARBA" id="ARBA00022485"/>
    </source>
</evidence>
<dbReference type="InterPro" id="IPR023170">
    <property type="entry name" value="HhH_base_excis_C"/>
</dbReference>
<dbReference type="InterPro" id="IPR003651">
    <property type="entry name" value="Endonuclease3_FeS-loop_motif"/>
</dbReference>
<protein>
    <recommendedName>
        <fullName evidence="10">Endonuclease III</fullName>
        <ecNumber evidence="10">4.2.99.18</ecNumber>
    </recommendedName>
    <alternativeName>
        <fullName evidence="10">DNA-(apurinic or apyrimidinic site) lyase</fullName>
    </alternativeName>
</protein>
<dbReference type="RefSeq" id="WP_013468566.1">
    <property type="nucleotide sequence ID" value="NC_014810.2"/>
</dbReference>
<evidence type="ECO:0000313" key="12">
    <source>
        <dbReference type="EMBL" id="CBY82196.1"/>
    </source>
</evidence>
<dbReference type="GO" id="GO:0019104">
    <property type="term" value="F:DNA N-glycosylase activity"/>
    <property type="evidence" value="ECO:0007669"/>
    <property type="project" value="UniProtKB-UniRule"/>
</dbReference>
<dbReference type="CDD" id="cd00056">
    <property type="entry name" value="ENDO3c"/>
    <property type="match status" value="1"/>
</dbReference>
<comment type="cofactor">
    <cofactor evidence="10">
        <name>[4Fe-4S] cluster</name>
        <dbReference type="ChEBI" id="CHEBI:49883"/>
    </cofactor>
    <text evidence="10">Binds 1 [4Fe-4S] cluster.</text>
</comment>
<dbReference type="GO" id="GO:0003677">
    <property type="term" value="F:DNA binding"/>
    <property type="evidence" value="ECO:0007669"/>
    <property type="project" value="UniProtKB-UniRule"/>
</dbReference>
<evidence type="ECO:0000256" key="4">
    <source>
        <dbReference type="ARBA" id="ARBA00022763"/>
    </source>
</evidence>
<evidence type="ECO:0000256" key="8">
    <source>
        <dbReference type="ARBA" id="ARBA00023204"/>
    </source>
</evidence>
<dbReference type="OrthoDB" id="9800977at2"/>
<dbReference type="GO" id="GO:0140078">
    <property type="term" value="F:class I DNA-(apurinic or apyrimidinic site) endonuclease activity"/>
    <property type="evidence" value="ECO:0007669"/>
    <property type="project" value="UniProtKB-EC"/>
</dbReference>
<keyword evidence="6 10" id="KW-0408">Iron</keyword>
<keyword evidence="4 10" id="KW-0227">DNA damage</keyword>
<name>E7ACG7_HELFC</name>
<dbReference type="SUPFAM" id="SSF48150">
    <property type="entry name" value="DNA-glycosylase"/>
    <property type="match status" value="1"/>
</dbReference>
<keyword evidence="12" id="KW-0255">Endonuclease</keyword>
<dbReference type="KEGG" id="hfe:HFELIS_01120"/>
<evidence type="ECO:0000256" key="1">
    <source>
        <dbReference type="ARBA" id="ARBA00008343"/>
    </source>
</evidence>
<proteinExistence type="inferred from homology"/>
<dbReference type="Gene3D" id="1.10.340.30">
    <property type="entry name" value="Hypothetical protein, domain 2"/>
    <property type="match status" value="1"/>
</dbReference>
<dbReference type="FunFam" id="1.10.340.30:FF:000001">
    <property type="entry name" value="Endonuclease III"/>
    <property type="match status" value="1"/>
</dbReference>
<keyword evidence="3 10" id="KW-0479">Metal-binding</keyword>
<evidence type="ECO:0000256" key="9">
    <source>
        <dbReference type="ARBA" id="ARBA00023295"/>
    </source>
</evidence>
<feature type="binding site" evidence="10">
    <location>
        <position position="195"/>
    </location>
    <ligand>
        <name>[4Fe-4S] cluster</name>
        <dbReference type="ChEBI" id="CHEBI:49883"/>
    </ligand>
</feature>
<dbReference type="HAMAP" id="MF_00942">
    <property type="entry name" value="Nth"/>
    <property type="match status" value="1"/>
</dbReference>
<dbReference type="NCBIfam" id="TIGR01083">
    <property type="entry name" value="nth"/>
    <property type="match status" value="1"/>
</dbReference>
<dbReference type="Pfam" id="PF00730">
    <property type="entry name" value="HhH-GPD"/>
    <property type="match status" value="1"/>
</dbReference>
<keyword evidence="13" id="KW-1185">Reference proteome</keyword>
<keyword evidence="12" id="KW-0540">Nuclease</keyword>
<dbReference type="Gene3D" id="1.10.1670.10">
    <property type="entry name" value="Helix-hairpin-Helix base-excision DNA repair enzymes (C-terminal)"/>
    <property type="match status" value="1"/>
</dbReference>
<dbReference type="eggNOG" id="COG0177">
    <property type="taxonomic scope" value="Bacteria"/>
</dbReference>
<dbReference type="Proteomes" id="UP000007934">
    <property type="component" value="Chromosome"/>
</dbReference>
<dbReference type="SMART" id="SM00525">
    <property type="entry name" value="FES"/>
    <property type="match status" value="1"/>
</dbReference>
<dbReference type="InterPro" id="IPR000445">
    <property type="entry name" value="HhH_motif"/>
</dbReference>
<gene>
    <name evidence="10 12" type="primary">nth</name>
    <name evidence="12" type="ordered locus">Hfelis_01120</name>
</gene>
<feature type="binding site" evidence="10">
    <location>
        <position position="185"/>
    </location>
    <ligand>
        <name>[4Fe-4S] cluster</name>
        <dbReference type="ChEBI" id="CHEBI:49883"/>
    </ligand>
</feature>
<evidence type="ECO:0000256" key="3">
    <source>
        <dbReference type="ARBA" id="ARBA00022723"/>
    </source>
</evidence>
<evidence type="ECO:0000259" key="11">
    <source>
        <dbReference type="SMART" id="SM00478"/>
    </source>
</evidence>
<keyword evidence="5 10" id="KW-0378">Hydrolase</keyword>